<dbReference type="PROSITE" id="PS00237">
    <property type="entry name" value="G_PROTEIN_RECEP_F1_1"/>
    <property type="match status" value="1"/>
</dbReference>
<feature type="transmembrane region" description="Helical" evidence="6">
    <location>
        <begin position="143"/>
        <end position="163"/>
    </location>
</feature>
<dbReference type="PANTHER" id="PTHR45698">
    <property type="entry name" value="TRACE AMINE-ASSOCIATED RECEPTOR 19N-RELATED"/>
    <property type="match status" value="1"/>
</dbReference>
<dbReference type="SMART" id="SM01381">
    <property type="entry name" value="7TM_GPCR_Srsx"/>
    <property type="match status" value="1"/>
</dbReference>
<reference evidence="9" key="1">
    <citation type="submission" date="2025-08" db="UniProtKB">
        <authorList>
            <consortium name="RefSeq"/>
        </authorList>
    </citation>
    <scope>IDENTIFICATION</scope>
    <source>
        <tissue evidence="9">Testes</tissue>
    </source>
</reference>
<dbReference type="Proteomes" id="UP000694865">
    <property type="component" value="Unplaced"/>
</dbReference>
<feature type="domain" description="G-protein coupled receptors family 1 profile" evidence="7">
    <location>
        <begin position="40"/>
        <end position="300"/>
    </location>
</feature>
<evidence type="ECO:0000256" key="1">
    <source>
        <dbReference type="ARBA" id="ARBA00004370"/>
    </source>
</evidence>
<keyword evidence="4 6" id="KW-0472">Membrane</keyword>
<feature type="transmembrane region" description="Helical" evidence="6">
    <location>
        <begin position="104"/>
        <end position="122"/>
    </location>
</feature>
<dbReference type="Gene3D" id="1.20.1070.10">
    <property type="entry name" value="Rhodopsin 7-helix transmembrane proteins"/>
    <property type="match status" value="1"/>
</dbReference>
<gene>
    <name evidence="9" type="primary">LOC102806034</name>
</gene>
<comment type="similarity">
    <text evidence="5">Belongs to the G-protein coupled receptor 1 family.</text>
</comment>
<name>A0ABM0MYB7_SACKO</name>
<dbReference type="PROSITE" id="PS50262">
    <property type="entry name" value="G_PROTEIN_RECEP_F1_2"/>
    <property type="match status" value="1"/>
</dbReference>
<evidence type="ECO:0000256" key="6">
    <source>
        <dbReference type="SAM" id="Phobius"/>
    </source>
</evidence>
<protein>
    <submittedName>
        <fullName evidence="9">Allatostatin-A receptor-like</fullName>
    </submittedName>
</protein>
<comment type="subcellular location">
    <subcellularLocation>
        <location evidence="1">Membrane</location>
    </subcellularLocation>
</comment>
<evidence type="ECO:0000256" key="3">
    <source>
        <dbReference type="ARBA" id="ARBA00022989"/>
    </source>
</evidence>
<feature type="transmembrane region" description="Helical" evidence="6">
    <location>
        <begin position="281"/>
        <end position="303"/>
    </location>
</feature>
<dbReference type="RefSeq" id="XP_006825008.1">
    <property type="nucleotide sequence ID" value="XM_006824945.1"/>
</dbReference>
<evidence type="ECO:0000256" key="4">
    <source>
        <dbReference type="ARBA" id="ARBA00023136"/>
    </source>
</evidence>
<dbReference type="CDD" id="cd00637">
    <property type="entry name" value="7tm_classA_rhodopsin-like"/>
    <property type="match status" value="1"/>
</dbReference>
<feature type="transmembrane region" description="Helical" evidence="6">
    <location>
        <begin position="247"/>
        <end position="269"/>
    </location>
</feature>
<evidence type="ECO:0000259" key="7">
    <source>
        <dbReference type="PROSITE" id="PS50262"/>
    </source>
</evidence>
<keyword evidence="5" id="KW-0297">G-protein coupled receptor</keyword>
<dbReference type="InterPro" id="IPR000276">
    <property type="entry name" value="GPCR_Rhodpsn"/>
</dbReference>
<dbReference type="GeneID" id="102806034"/>
<dbReference type="SUPFAM" id="SSF81321">
    <property type="entry name" value="Family A G protein-coupled receptor-like"/>
    <property type="match status" value="1"/>
</dbReference>
<feature type="transmembrane region" description="Helical" evidence="6">
    <location>
        <begin position="31"/>
        <end position="51"/>
    </location>
</feature>
<proteinExistence type="inferred from homology"/>
<organism evidence="8 9">
    <name type="scientific">Saccoglossus kowalevskii</name>
    <name type="common">Acorn worm</name>
    <dbReference type="NCBI Taxonomy" id="10224"/>
    <lineage>
        <taxon>Eukaryota</taxon>
        <taxon>Metazoa</taxon>
        <taxon>Hemichordata</taxon>
        <taxon>Enteropneusta</taxon>
        <taxon>Harrimaniidae</taxon>
        <taxon>Saccoglossus</taxon>
    </lineage>
</organism>
<dbReference type="InterPro" id="IPR017452">
    <property type="entry name" value="GPCR_Rhodpsn_7TM"/>
</dbReference>
<dbReference type="PRINTS" id="PR00237">
    <property type="entry name" value="GPCRRHODOPSN"/>
</dbReference>
<keyword evidence="2 5" id="KW-0812">Transmembrane</keyword>
<dbReference type="PANTHER" id="PTHR45698:SF1">
    <property type="entry name" value="TRACE AMINE-ASSOCIATED RECEPTOR 13C-LIKE"/>
    <property type="match status" value="1"/>
</dbReference>
<feature type="transmembrane region" description="Helical" evidence="6">
    <location>
        <begin position="183"/>
        <end position="213"/>
    </location>
</feature>
<keyword evidence="3 6" id="KW-1133">Transmembrane helix</keyword>
<dbReference type="Pfam" id="PF00001">
    <property type="entry name" value="7tm_1"/>
    <property type="match status" value="1"/>
</dbReference>
<evidence type="ECO:0000313" key="8">
    <source>
        <dbReference type="Proteomes" id="UP000694865"/>
    </source>
</evidence>
<sequence length="345" mass="38249">MNSTTQSNATEEMGSSTISSPVWTYVQTTEIVIAAVGVISNLVVIIVMIGIPHLRSQLTFRLTASLAVADLLASIFLVPRTLRGFFAVPSGIAGEIYCRTVKATILWVSFVASTYTLIAITMERYVAIVHPLRYSGHKGRVSAVLIIFVVWLLAFIMQSFCVYNNSYNPTIDSCSYKWPFGDWYQTFAGVGLFFATYFVPGVILLVAYARIFLALRESERKIGQGSADHGKTVTPARIRTRKKVIKMFSVVCLAFLICWGPNQFLFLILNFKSEIHVSDVIYNFTRVLAGLNSCLNPFIYAFWSKPFRSGIVLIFCRCKNKVGVLESQSGPSRVNTTVGGPGNHA</sequence>
<evidence type="ECO:0000313" key="9">
    <source>
        <dbReference type="RefSeq" id="XP_006825008.1"/>
    </source>
</evidence>
<accession>A0ABM0MYB7</accession>
<evidence type="ECO:0000256" key="5">
    <source>
        <dbReference type="RuleBase" id="RU000688"/>
    </source>
</evidence>
<feature type="transmembrane region" description="Helical" evidence="6">
    <location>
        <begin position="58"/>
        <end position="78"/>
    </location>
</feature>
<evidence type="ECO:0000256" key="2">
    <source>
        <dbReference type="ARBA" id="ARBA00022692"/>
    </source>
</evidence>
<keyword evidence="8" id="KW-1185">Reference proteome</keyword>
<keyword evidence="5" id="KW-0675">Receptor</keyword>
<keyword evidence="5" id="KW-0807">Transducer</keyword>